<comment type="caution">
    <text evidence="1">The sequence shown here is derived from an EMBL/GenBank/DDBJ whole genome shotgun (WGS) entry which is preliminary data.</text>
</comment>
<proteinExistence type="predicted"/>
<reference evidence="1 2" key="1">
    <citation type="journal article" date="2024" name="G3 (Bethesda)">
        <title>Genome assembly of Hibiscus sabdariffa L. provides insights into metabolisms of medicinal natural products.</title>
        <authorList>
            <person name="Kim T."/>
        </authorList>
    </citation>
    <scope>NUCLEOTIDE SEQUENCE [LARGE SCALE GENOMIC DNA]</scope>
    <source>
        <strain evidence="1">TK-2024</strain>
        <tissue evidence="1">Old leaves</tissue>
    </source>
</reference>
<dbReference type="EMBL" id="JBBPBM010000028">
    <property type="protein sequence ID" value="KAK8538208.1"/>
    <property type="molecule type" value="Genomic_DNA"/>
</dbReference>
<dbReference type="Proteomes" id="UP001472677">
    <property type="component" value="Unassembled WGS sequence"/>
</dbReference>
<keyword evidence="2" id="KW-1185">Reference proteome</keyword>
<gene>
    <name evidence="1" type="ORF">V6N12_044343</name>
</gene>
<name>A0ABR2DHY8_9ROSI</name>
<accession>A0ABR2DHY8</accession>
<evidence type="ECO:0000313" key="2">
    <source>
        <dbReference type="Proteomes" id="UP001472677"/>
    </source>
</evidence>
<protein>
    <submittedName>
        <fullName evidence="1">Uncharacterized protein</fullName>
    </submittedName>
</protein>
<sequence length="398" mass="43368">MFLCKIKEKIKRPMAIDEDGKVFTSQKFRLAIGNLGVSESRSLPKGGFDLGEFPPLGDTPVVTPKAVVPAWKFLDQSLQFFPPVKKDGQVRVSPPLEAMNSSAQQLCVDVGSAEGLELLAHVGVEPDVQVDSPDIGDCIGVHYSPKEGVLGIVSTGLVASLPLGEEAASAGGFVQGVGSDKVVYCDMVLERIESAGDFAVEEGHMVMSVSSPNRFEALGAGVEVVDKQGRVSTNDVVLLMNQLKPKARGRNHQHGKGELSGLIRAKEKLLHQKLRAQFLKEGDQNTIFVFRQIAIQQKASTVRELLDAQGNKVASYERISDLFVQFFSSSLGMVDPHVKWISNDLLKKILGVEFSSESRDSLVAPITRNKIKDVVFSMNGNKAPRLDGYSENFFQVAW</sequence>
<organism evidence="1 2">
    <name type="scientific">Hibiscus sabdariffa</name>
    <name type="common">roselle</name>
    <dbReference type="NCBI Taxonomy" id="183260"/>
    <lineage>
        <taxon>Eukaryota</taxon>
        <taxon>Viridiplantae</taxon>
        <taxon>Streptophyta</taxon>
        <taxon>Embryophyta</taxon>
        <taxon>Tracheophyta</taxon>
        <taxon>Spermatophyta</taxon>
        <taxon>Magnoliopsida</taxon>
        <taxon>eudicotyledons</taxon>
        <taxon>Gunneridae</taxon>
        <taxon>Pentapetalae</taxon>
        <taxon>rosids</taxon>
        <taxon>malvids</taxon>
        <taxon>Malvales</taxon>
        <taxon>Malvaceae</taxon>
        <taxon>Malvoideae</taxon>
        <taxon>Hibiscus</taxon>
    </lineage>
</organism>
<evidence type="ECO:0000313" key="1">
    <source>
        <dbReference type="EMBL" id="KAK8538208.1"/>
    </source>
</evidence>